<dbReference type="PANTHER" id="PTHR47339">
    <property type="entry name" value="CELL DIVISION CONTROL PROTEIN 24"/>
    <property type="match status" value="1"/>
</dbReference>
<dbReference type="Gene3D" id="2.30.29.30">
    <property type="entry name" value="Pleckstrin-homology domain (PH domain)/Phosphotyrosine-binding domain (PTB)"/>
    <property type="match status" value="2"/>
</dbReference>
<dbReference type="SUPFAM" id="SSF50729">
    <property type="entry name" value="PH domain-like"/>
    <property type="match status" value="1"/>
</dbReference>
<dbReference type="GO" id="GO:0035556">
    <property type="term" value="P:intracellular signal transduction"/>
    <property type="evidence" value="ECO:0007669"/>
    <property type="project" value="InterPro"/>
</dbReference>
<gene>
    <name evidence="5" type="ORF">HK100_007786</name>
</gene>
<feature type="region of interest" description="Disordered" evidence="2">
    <location>
        <begin position="1513"/>
        <end position="1542"/>
    </location>
</feature>
<dbReference type="Proteomes" id="UP001211907">
    <property type="component" value="Unassembled WGS sequence"/>
</dbReference>
<dbReference type="InterPro" id="IPR011993">
    <property type="entry name" value="PH-like_dom_sf"/>
</dbReference>
<keyword evidence="1" id="KW-0175">Coiled coil</keyword>
<dbReference type="InterPro" id="IPR035899">
    <property type="entry name" value="DBL_dom_sf"/>
</dbReference>
<feature type="coiled-coil region" evidence="1">
    <location>
        <begin position="408"/>
        <end position="435"/>
    </location>
</feature>
<dbReference type="InterPro" id="IPR000219">
    <property type="entry name" value="DH_dom"/>
</dbReference>
<evidence type="ECO:0000259" key="3">
    <source>
        <dbReference type="PROSITE" id="PS50003"/>
    </source>
</evidence>
<comment type="caution">
    <text evidence="5">The sequence shown here is derived from an EMBL/GenBank/DDBJ whole genome shotgun (WGS) entry which is preliminary data.</text>
</comment>
<evidence type="ECO:0000256" key="2">
    <source>
        <dbReference type="SAM" id="MobiDB-lite"/>
    </source>
</evidence>
<protein>
    <submittedName>
        <fullName evidence="5">Uncharacterized protein</fullName>
    </submittedName>
</protein>
<feature type="compositionally biased region" description="Polar residues" evidence="2">
    <location>
        <begin position="862"/>
        <end position="884"/>
    </location>
</feature>
<dbReference type="Pfam" id="PF06395">
    <property type="entry name" value="CDC24"/>
    <property type="match status" value="1"/>
</dbReference>
<dbReference type="GO" id="GO:0030010">
    <property type="term" value="P:establishment of cell polarity"/>
    <property type="evidence" value="ECO:0007669"/>
    <property type="project" value="TreeGrafter"/>
</dbReference>
<sequence length="1677" mass="191052">MTSLGITRRKSNATAATPGLTALQRKGSLSVNQPTIINNTPASLSASLSSSAPSASLTNTTATLPENPNSVKPLFKRCIDLIATLYSFPLFEFYLFPDGIENYLVQSSDDSLPTIAEPVEVLWHTFKLGAPLCVIYNELAATVNGAFLSPSDVSHLIVGTYPTKPCKENVYQFLTACAEMGIPLSKELSGISELYKDNTSGFMKFLKLVEDLIHRIELADNMPPLKQLPFSTELLKEISNPLDNRARVIKEIVETERAYLFALEELQNYEHELTSARVFSLEMVNILFSNLDELLDFQRRFMVGMESTLNLGVVEQRIGQLFILNEEAFGVYFPFCRNYQNASNFALSQAEDLKLLGHIIQPHHIQSYLIKPVQRLMKYPMLLNELIKLTDPVTYPYTDELKDGYESIKRVTEKLNEFRRQDENERNRMDLAEKMDNWKGFNIDDFGALLLTDKFVVASNNQEKEYYLFLFERILLCCKKDTRVRQSSNRKKSNAGNLQNDSYVYILRGNIYMTSILRVENASDPEFGLFSIRVYWRDTNDPETVCFTLKCRNEELQTLWIQRLEKQIELQKFRKNSAPSMSPFQQSVMSGYGFTPSLSGSSISSYGNSMTRSFSSGQYNGYGMSPGMSPISPSINFNPSMRQNSFDQHSFDSRGSFDHSIMRSSFDQPQYQYIDNGIMQSPRRPSQDRPRLAMQFGYGPVPPMPAMARANSIAGLQQQHRNSRAVSKGREALNALASMASSGLPIAGFSDDEGDDDDDDDDDIHLASELTAYQLRHDLDISRRFQDPNMIGRKMSNGMINTTVRRLSNEHINGHQARRESLSPRSSPQPAAMLAQMGYQRIAGTDTLVNPQFQFPTPPKSGSPQNSQYPQVQQNRRPSQQSPLPTGAENGVPVRRSATNRPSSPSIKSGTPQMSSFIKIRTHYDGEVLIIAMPMRGATINELRSRIDRKVKMMPHKPMLSNPIQLAWKEEIDGPTGKDWQDIKVLETDDDVGQAFANGTVTGIQMAKKFGKKFGKKKYLNEIMSSNYTDQRIQLLAEILETERSYVASLQLLQEYQNNLIAIAPSIRDLNPTFVLDIFSNLDGLVEFQQQFLVEMEYILAKDPSKQRIGFLFVKHGHDFEVYYPFCKNYLNASDIILRHSEDLKILDDVINYQMLPSFLIKPLQRLLKYPLLIRELLKLSPEDDDLRRGLDTIRQVSETLNEMQRKIENERLKTEFIKNIKDWKGNEMDPTNFGDLYLMEEFLIGSSWESERNFHMLLFEKVLICAKRDFTKLRSEIADSDSSRSHPYSYVIYVSILLRNISRVENTSEPTAGVYSLCLNWQDERESEMAKFNVKCMNFEKFTLWKSRIEKQAQLQKELWVIEKMQNQRIKHVQQHKEYEQQQQQRLYRNNCATTRVPETSQFKAITTNPGSQMPRSKSNPHIVKDHSNRLVIRLYNSYSEDTPISPPEMPSFPPKFQRLPRTSSNGSAHSASIQRLQYPQIIPTEQFHQGYGGIKLDITTQLPFRARFPSDHSQSYLQSNTRRPSQVSTNSPVTSNNSFETLLTPGQSNFSLAHRTDPSILSTARVSPAATFDSQSSSPPTPTLPSFVKIRVCYGVDSFILVMPARQATFQELNTRIDRKIKQLELNVYYSHLIQREEVSVGGVSGWLEKGEVFTDADVTRLVASSGGMIELLIC</sequence>
<dbReference type="GO" id="GO:0005085">
    <property type="term" value="F:guanyl-nucleotide exchange factor activity"/>
    <property type="evidence" value="ECO:0007669"/>
    <property type="project" value="InterPro"/>
</dbReference>
<dbReference type="SMART" id="SM00233">
    <property type="entry name" value="PH"/>
    <property type="match status" value="2"/>
</dbReference>
<dbReference type="EMBL" id="JADGJH010000037">
    <property type="protein sequence ID" value="KAJ3141358.1"/>
    <property type="molecule type" value="Genomic_DNA"/>
</dbReference>
<dbReference type="GO" id="GO:0005634">
    <property type="term" value="C:nucleus"/>
    <property type="evidence" value="ECO:0007669"/>
    <property type="project" value="TreeGrafter"/>
</dbReference>
<dbReference type="InterPro" id="IPR053026">
    <property type="entry name" value="CDC42_GEF"/>
</dbReference>
<dbReference type="CDD" id="cd00160">
    <property type="entry name" value="RhoGEF"/>
    <property type="match status" value="2"/>
</dbReference>
<evidence type="ECO:0000313" key="5">
    <source>
        <dbReference type="EMBL" id="KAJ3141358.1"/>
    </source>
</evidence>
<dbReference type="PROSITE" id="PS50010">
    <property type="entry name" value="DH_2"/>
    <property type="match status" value="2"/>
</dbReference>
<feature type="domain" description="DH" evidence="4">
    <location>
        <begin position="1031"/>
        <end position="1204"/>
    </location>
</feature>
<dbReference type="InterPro" id="IPR001331">
    <property type="entry name" value="GDS_CDC24_CS"/>
</dbReference>
<feature type="compositionally biased region" description="Polar residues" evidence="2">
    <location>
        <begin position="897"/>
        <end position="914"/>
    </location>
</feature>
<dbReference type="InterPro" id="IPR010481">
    <property type="entry name" value="Cdc24/Scd1_N"/>
</dbReference>
<feature type="domain" description="DH" evidence="4">
    <location>
        <begin position="244"/>
        <end position="418"/>
    </location>
</feature>
<dbReference type="PROSITE" id="PS50003">
    <property type="entry name" value="PH_DOMAIN"/>
    <property type="match status" value="1"/>
</dbReference>
<proteinExistence type="predicted"/>
<dbReference type="GO" id="GO:0043332">
    <property type="term" value="C:mating projection tip"/>
    <property type="evidence" value="ECO:0007669"/>
    <property type="project" value="TreeGrafter"/>
</dbReference>
<feature type="region of interest" description="Disordered" evidence="2">
    <location>
        <begin position="849"/>
        <end position="914"/>
    </location>
</feature>
<feature type="domain" description="PH" evidence="3">
    <location>
        <begin position="442"/>
        <end position="569"/>
    </location>
</feature>
<dbReference type="PANTHER" id="PTHR47339:SF1">
    <property type="entry name" value="CELL DIVISION CONTROL PROTEIN 24"/>
    <property type="match status" value="1"/>
</dbReference>
<dbReference type="SUPFAM" id="SSF48065">
    <property type="entry name" value="DBL homology domain (DH-domain)"/>
    <property type="match status" value="2"/>
</dbReference>
<keyword evidence="6" id="KW-1185">Reference proteome</keyword>
<dbReference type="Gene3D" id="1.20.900.10">
    <property type="entry name" value="Dbl homology (DH) domain"/>
    <property type="match status" value="2"/>
</dbReference>
<dbReference type="PROSITE" id="PS00741">
    <property type="entry name" value="DH_1"/>
    <property type="match status" value="1"/>
</dbReference>
<evidence type="ECO:0000313" key="6">
    <source>
        <dbReference type="Proteomes" id="UP001211907"/>
    </source>
</evidence>
<dbReference type="GO" id="GO:0005737">
    <property type="term" value="C:cytoplasm"/>
    <property type="evidence" value="ECO:0007669"/>
    <property type="project" value="TreeGrafter"/>
</dbReference>
<dbReference type="Pfam" id="PF15411">
    <property type="entry name" value="PH_10"/>
    <property type="match status" value="2"/>
</dbReference>
<name>A0AAD5XI94_9FUNG</name>
<feature type="compositionally biased region" description="Low complexity" evidence="2">
    <location>
        <begin position="1526"/>
        <end position="1540"/>
    </location>
</feature>
<accession>A0AAD5XI94</accession>
<dbReference type="Pfam" id="PF00621">
    <property type="entry name" value="RhoGEF"/>
    <property type="match status" value="2"/>
</dbReference>
<dbReference type="SMART" id="SM00325">
    <property type="entry name" value="RhoGEF"/>
    <property type="match status" value="2"/>
</dbReference>
<reference evidence="5" key="1">
    <citation type="submission" date="2020-05" db="EMBL/GenBank/DDBJ databases">
        <title>Phylogenomic resolution of chytrid fungi.</title>
        <authorList>
            <person name="Stajich J.E."/>
            <person name="Amses K."/>
            <person name="Simmons R."/>
            <person name="Seto K."/>
            <person name="Myers J."/>
            <person name="Bonds A."/>
            <person name="Quandt C.A."/>
            <person name="Barry K."/>
            <person name="Liu P."/>
            <person name="Grigoriev I."/>
            <person name="Longcore J.E."/>
            <person name="James T.Y."/>
        </authorList>
    </citation>
    <scope>NUCLEOTIDE SEQUENCE</scope>
    <source>
        <strain evidence="5">JEL0513</strain>
    </source>
</reference>
<evidence type="ECO:0000256" key="1">
    <source>
        <dbReference type="SAM" id="Coils"/>
    </source>
</evidence>
<dbReference type="InterPro" id="IPR001849">
    <property type="entry name" value="PH_domain"/>
</dbReference>
<evidence type="ECO:0000259" key="4">
    <source>
        <dbReference type="PROSITE" id="PS50010"/>
    </source>
</evidence>
<dbReference type="GO" id="GO:0000935">
    <property type="term" value="C:division septum"/>
    <property type="evidence" value="ECO:0007669"/>
    <property type="project" value="TreeGrafter"/>
</dbReference>
<feature type="compositionally biased region" description="Polar residues" evidence="2">
    <location>
        <begin position="1513"/>
        <end position="1525"/>
    </location>
</feature>
<organism evidence="5 6">
    <name type="scientific">Physocladia obscura</name>
    <dbReference type="NCBI Taxonomy" id="109957"/>
    <lineage>
        <taxon>Eukaryota</taxon>
        <taxon>Fungi</taxon>
        <taxon>Fungi incertae sedis</taxon>
        <taxon>Chytridiomycota</taxon>
        <taxon>Chytridiomycota incertae sedis</taxon>
        <taxon>Chytridiomycetes</taxon>
        <taxon>Chytridiales</taxon>
        <taxon>Chytriomycetaceae</taxon>
        <taxon>Physocladia</taxon>
    </lineage>
</organism>
<dbReference type="GO" id="GO:0031106">
    <property type="term" value="P:septin ring organization"/>
    <property type="evidence" value="ECO:0007669"/>
    <property type="project" value="TreeGrafter"/>
</dbReference>